<evidence type="ECO:0000259" key="2">
    <source>
        <dbReference type="PROSITE" id="PS51178"/>
    </source>
</evidence>
<dbReference type="EMBL" id="FPAS01000006">
    <property type="protein sequence ID" value="SFT88250.1"/>
    <property type="molecule type" value="Genomic_DNA"/>
</dbReference>
<dbReference type="STRING" id="477690.SAMN05216474_2899"/>
<dbReference type="Proteomes" id="UP000236454">
    <property type="component" value="Unassembled WGS sequence"/>
</dbReference>
<evidence type="ECO:0000313" key="3">
    <source>
        <dbReference type="EMBL" id="SFT88250.1"/>
    </source>
</evidence>
<dbReference type="Pfam" id="PF03793">
    <property type="entry name" value="PASTA"/>
    <property type="match status" value="1"/>
</dbReference>
<accession>A0A1I7BM44</accession>
<dbReference type="RefSeq" id="WP_090252306.1">
    <property type="nucleotide sequence ID" value="NZ_FPAS01000006.1"/>
</dbReference>
<dbReference type="PROSITE" id="PS51178">
    <property type="entry name" value="PASTA"/>
    <property type="match status" value="1"/>
</dbReference>
<evidence type="ECO:0000313" key="4">
    <source>
        <dbReference type="Proteomes" id="UP000236454"/>
    </source>
</evidence>
<dbReference type="InterPro" id="IPR005543">
    <property type="entry name" value="PASTA_dom"/>
</dbReference>
<gene>
    <name evidence="3" type="ORF">SAMN05216474_2899</name>
</gene>
<feature type="transmembrane region" description="Helical" evidence="1">
    <location>
        <begin position="16"/>
        <end position="38"/>
    </location>
</feature>
<dbReference type="CDD" id="cd06577">
    <property type="entry name" value="PASTA_pknB"/>
    <property type="match status" value="2"/>
</dbReference>
<name>A0A1I7BM44_9FLAO</name>
<sequence>MSLIKKTFNLLTSKAFWINILLIVLAWVAIIWGALSYFNSTTKHGEKIEVPTLVSDGKEYVVNIKDVETLLNGSGLEYEVLDSVYKPGLVDGTVIYQDPLPTVKSGQYVKSGRKIKLRVSKRTRNVKMPKLIDKSQRFAEALITTVGLRSKTTYVASETPGSVLKVKYRGKEMKYGEQLPINSVVELVVGRNANGELLPVPNLYGLTINEAQTRLNASVGLNLYVSCPECVSAADSAKAIINAQTPVAGEGSMVPSGATITAFATLNFVDNREVEP</sequence>
<keyword evidence="1" id="KW-1133">Transmembrane helix</keyword>
<keyword evidence="4" id="KW-1185">Reference proteome</keyword>
<organism evidence="3 4">
    <name type="scientific">Lishizhenia tianjinensis</name>
    <dbReference type="NCBI Taxonomy" id="477690"/>
    <lineage>
        <taxon>Bacteria</taxon>
        <taxon>Pseudomonadati</taxon>
        <taxon>Bacteroidota</taxon>
        <taxon>Flavobacteriia</taxon>
        <taxon>Flavobacteriales</taxon>
        <taxon>Crocinitomicaceae</taxon>
        <taxon>Lishizhenia</taxon>
    </lineage>
</organism>
<proteinExistence type="predicted"/>
<dbReference type="OrthoDB" id="9803895at2"/>
<keyword evidence="1" id="KW-0472">Membrane</keyword>
<dbReference type="Gene3D" id="3.30.10.20">
    <property type="match status" value="3"/>
</dbReference>
<protein>
    <submittedName>
        <fullName evidence="3">PASTA domain, binds beta-lactams</fullName>
    </submittedName>
</protein>
<dbReference type="AlphaFoldDB" id="A0A1I7BM44"/>
<feature type="domain" description="PASTA" evidence="2">
    <location>
        <begin position="44"/>
        <end position="121"/>
    </location>
</feature>
<reference evidence="3 4" key="1">
    <citation type="submission" date="2016-10" db="EMBL/GenBank/DDBJ databases">
        <authorList>
            <person name="de Groot N.N."/>
        </authorList>
    </citation>
    <scope>NUCLEOTIDE SEQUENCE [LARGE SCALE GENOMIC DNA]</scope>
    <source>
        <strain evidence="3 4">CGMCC 1.7005</strain>
    </source>
</reference>
<dbReference type="SMART" id="SM00740">
    <property type="entry name" value="PASTA"/>
    <property type="match status" value="3"/>
</dbReference>
<evidence type="ECO:0000256" key="1">
    <source>
        <dbReference type="SAM" id="Phobius"/>
    </source>
</evidence>
<keyword evidence="1" id="KW-0812">Transmembrane</keyword>